<protein>
    <submittedName>
        <fullName evidence="2">Uncharacterized protein</fullName>
    </submittedName>
</protein>
<keyword evidence="3" id="KW-1185">Reference proteome</keyword>
<gene>
    <name evidence="2" type="ORF">CR513_20386</name>
</gene>
<dbReference type="Proteomes" id="UP000257109">
    <property type="component" value="Unassembled WGS sequence"/>
</dbReference>
<evidence type="ECO:0000313" key="3">
    <source>
        <dbReference type="Proteomes" id="UP000257109"/>
    </source>
</evidence>
<proteinExistence type="predicted"/>
<accession>A0A371H290</accession>
<feature type="non-terminal residue" evidence="2">
    <location>
        <position position="1"/>
    </location>
</feature>
<evidence type="ECO:0000313" key="2">
    <source>
        <dbReference type="EMBL" id="RDX96905.1"/>
    </source>
</evidence>
<feature type="compositionally biased region" description="Polar residues" evidence="1">
    <location>
        <begin position="36"/>
        <end position="50"/>
    </location>
</feature>
<evidence type="ECO:0000256" key="1">
    <source>
        <dbReference type="SAM" id="MobiDB-lite"/>
    </source>
</evidence>
<organism evidence="2 3">
    <name type="scientific">Mucuna pruriens</name>
    <name type="common">Velvet bean</name>
    <name type="synonym">Dolichos pruriens</name>
    <dbReference type="NCBI Taxonomy" id="157652"/>
    <lineage>
        <taxon>Eukaryota</taxon>
        <taxon>Viridiplantae</taxon>
        <taxon>Streptophyta</taxon>
        <taxon>Embryophyta</taxon>
        <taxon>Tracheophyta</taxon>
        <taxon>Spermatophyta</taxon>
        <taxon>Magnoliopsida</taxon>
        <taxon>eudicotyledons</taxon>
        <taxon>Gunneridae</taxon>
        <taxon>Pentapetalae</taxon>
        <taxon>rosids</taxon>
        <taxon>fabids</taxon>
        <taxon>Fabales</taxon>
        <taxon>Fabaceae</taxon>
        <taxon>Papilionoideae</taxon>
        <taxon>50 kb inversion clade</taxon>
        <taxon>NPAAA clade</taxon>
        <taxon>indigoferoid/millettioid clade</taxon>
        <taxon>Phaseoleae</taxon>
        <taxon>Mucuna</taxon>
    </lineage>
</organism>
<comment type="caution">
    <text evidence="2">The sequence shown here is derived from an EMBL/GenBank/DDBJ whole genome shotgun (WGS) entry which is preliminary data.</text>
</comment>
<feature type="region of interest" description="Disordered" evidence="1">
    <location>
        <begin position="1"/>
        <end position="54"/>
    </location>
</feature>
<feature type="compositionally biased region" description="Basic and acidic residues" evidence="1">
    <location>
        <begin position="15"/>
        <end position="29"/>
    </location>
</feature>
<dbReference type="AlphaFoldDB" id="A0A371H290"/>
<reference evidence="2" key="1">
    <citation type="submission" date="2018-05" db="EMBL/GenBank/DDBJ databases">
        <title>Draft genome of Mucuna pruriens seed.</title>
        <authorList>
            <person name="Nnadi N.E."/>
            <person name="Vos R."/>
            <person name="Hasami M.H."/>
            <person name="Devisetty U.K."/>
            <person name="Aguiy J.C."/>
        </authorList>
    </citation>
    <scope>NUCLEOTIDE SEQUENCE [LARGE SCALE GENOMIC DNA]</scope>
    <source>
        <strain evidence="2">JCA_2017</strain>
    </source>
</reference>
<sequence length="161" mass="18155">MEDVIESLEQQNQELKGEMGKLREQINKGRRDRSKTIIQESSTHQDQGQDPSRHLKQRHGLDAIDLYLVLNIVLPPDFEAPKFEKIQGQLLPSCTPGHVLQEDGLLYSSGQDLGTLHGDPLRPFSVNINTAKRWSQIDPAYKICRKLTLKDSKTMPKGGAN</sequence>
<dbReference type="EMBL" id="QJKJ01003778">
    <property type="protein sequence ID" value="RDX96905.1"/>
    <property type="molecule type" value="Genomic_DNA"/>
</dbReference>
<name>A0A371H290_MUCPR</name>